<evidence type="ECO:0000256" key="1">
    <source>
        <dbReference type="SAM" id="MobiDB-lite"/>
    </source>
</evidence>
<dbReference type="AlphaFoldDB" id="A0A9N8HXN4"/>
<gene>
    <name evidence="2" type="ORF">SEMRO_3215_G345440.1</name>
</gene>
<organism evidence="2 3">
    <name type="scientific">Seminavis robusta</name>
    <dbReference type="NCBI Taxonomy" id="568900"/>
    <lineage>
        <taxon>Eukaryota</taxon>
        <taxon>Sar</taxon>
        <taxon>Stramenopiles</taxon>
        <taxon>Ochrophyta</taxon>
        <taxon>Bacillariophyta</taxon>
        <taxon>Bacillariophyceae</taxon>
        <taxon>Bacillariophycidae</taxon>
        <taxon>Naviculales</taxon>
        <taxon>Naviculaceae</taxon>
        <taxon>Seminavis</taxon>
    </lineage>
</organism>
<keyword evidence="3" id="KW-1185">Reference proteome</keyword>
<sequence length="120" mass="13008">MTKTKAETITVGDWVKCTGGTAAVGEIGKVVKVTPKRVLLLLESKETRRKEKKYVKKVPAPPQDVDKENQPVKPPAVPDANDMPSSLDKANAYEKPPSLGNDNDTVIISIPDVQDAETNI</sequence>
<proteinExistence type="predicted"/>
<evidence type="ECO:0000313" key="2">
    <source>
        <dbReference type="EMBL" id="CAB9531068.1"/>
    </source>
</evidence>
<dbReference type="Proteomes" id="UP001153069">
    <property type="component" value="Unassembled WGS sequence"/>
</dbReference>
<feature type="region of interest" description="Disordered" evidence="1">
    <location>
        <begin position="49"/>
        <end position="120"/>
    </location>
</feature>
<dbReference type="EMBL" id="CAICTM010003213">
    <property type="protein sequence ID" value="CAB9531068.1"/>
    <property type="molecule type" value="Genomic_DNA"/>
</dbReference>
<name>A0A9N8HXN4_9STRA</name>
<comment type="caution">
    <text evidence="2">The sequence shown here is derived from an EMBL/GenBank/DDBJ whole genome shotgun (WGS) entry which is preliminary data.</text>
</comment>
<feature type="non-terminal residue" evidence="2">
    <location>
        <position position="120"/>
    </location>
</feature>
<protein>
    <recommendedName>
        <fullName evidence="4">KOW domain-containing protein</fullName>
    </recommendedName>
</protein>
<reference evidence="2" key="1">
    <citation type="submission" date="2020-06" db="EMBL/GenBank/DDBJ databases">
        <authorList>
            <consortium name="Plant Systems Biology data submission"/>
        </authorList>
    </citation>
    <scope>NUCLEOTIDE SEQUENCE</scope>
    <source>
        <strain evidence="2">D6</strain>
    </source>
</reference>
<accession>A0A9N8HXN4</accession>
<evidence type="ECO:0000313" key="3">
    <source>
        <dbReference type="Proteomes" id="UP001153069"/>
    </source>
</evidence>
<evidence type="ECO:0008006" key="4">
    <source>
        <dbReference type="Google" id="ProtNLM"/>
    </source>
</evidence>